<evidence type="ECO:0000256" key="3">
    <source>
        <dbReference type="ARBA" id="ARBA00023187"/>
    </source>
</evidence>
<dbReference type="SUPFAM" id="SSF54928">
    <property type="entry name" value="RNA-binding domain, RBD"/>
    <property type="match status" value="2"/>
</dbReference>
<dbReference type="InterPro" id="IPR000504">
    <property type="entry name" value="RRM_dom"/>
</dbReference>
<dbReference type="CDD" id="cd19357">
    <property type="entry name" value="TenA_E_At3g16990-like"/>
    <property type="match status" value="1"/>
</dbReference>
<accession>A0A9W8NB40</accession>
<dbReference type="Gene3D" id="1.20.910.10">
    <property type="entry name" value="Heme oxygenase-like"/>
    <property type="match status" value="1"/>
</dbReference>
<keyword evidence="2 4" id="KW-0694">RNA-binding</keyword>
<evidence type="ECO:0000313" key="6">
    <source>
        <dbReference type="EMBL" id="KAJ3566387.1"/>
    </source>
</evidence>
<proteinExistence type="predicted"/>
<dbReference type="SMART" id="SM00360">
    <property type="entry name" value="RRM"/>
    <property type="match status" value="2"/>
</dbReference>
<dbReference type="GO" id="GO:0008380">
    <property type="term" value="P:RNA splicing"/>
    <property type="evidence" value="ECO:0007669"/>
    <property type="project" value="UniProtKB-KW"/>
</dbReference>
<evidence type="ECO:0000256" key="4">
    <source>
        <dbReference type="PROSITE-ProRule" id="PRU00176"/>
    </source>
</evidence>
<dbReference type="GO" id="GO:0003723">
    <property type="term" value="F:RNA binding"/>
    <property type="evidence" value="ECO:0007669"/>
    <property type="project" value="UniProtKB-UniRule"/>
</dbReference>
<dbReference type="VEuPathDB" id="FungiDB:F4678DRAFT_422630"/>
<keyword evidence="7" id="KW-1185">Reference proteome</keyword>
<dbReference type="Pfam" id="PF00076">
    <property type="entry name" value="RRM_1"/>
    <property type="match status" value="2"/>
</dbReference>
<keyword evidence="1" id="KW-0507">mRNA processing</keyword>
<reference evidence="6" key="1">
    <citation type="submission" date="2022-07" db="EMBL/GenBank/DDBJ databases">
        <title>Genome Sequence of Xylaria arbuscula.</title>
        <authorList>
            <person name="Buettner E."/>
        </authorList>
    </citation>
    <scope>NUCLEOTIDE SEQUENCE</scope>
    <source>
        <strain evidence="6">VT107</strain>
    </source>
</reference>
<dbReference type="EMBL" id="JANPWZ010001362">
    <property type="protein sequence ID" value="KAJ3566387.1"/>
    <property type="molecule type" value="Genomic_DNA"/>
</dbReference>
<dbReference type="InterPro" id="IPR035979">
    <property type="entry name" value="RBD_domain_sf"/>
</dbReference>
<comment type="caution">
    <text evidence="6">The sequence shown here is derived from an EMBL/GenBank/DDBJ whole genome shotgun (WGS) entry which is preliminary data.</text>
</comment>
<dbReference type="VEuPathDB" id="FungiDB:F4678DRAFT_422628"/>
<dbReference type="AlphaFoldDB" id="A0A9W8NB40"/>
<dbReference type="SUPFAM" id="SSF48613">
    <property type="entry name" value="Heme oxygenase-like"/>
    <property type="match status" value="1"/>
</dbReference>
<evidence type="ECO:0000256" key="1">
    <source>
        <dbReference type="ARBA" id="ARBA00022664"/>
    </source>
</evidence>
<dbReference type="InterPro" id="IPR016084">
    <property type="entry name" value="Haem_Oase-like_multi-hlx"/>
</dbReference>
<dbReference type="GO" id="GO:0006397">
    <property type="term" value="P:mRNA processing"/>
    <property type="evidence" value="ECO:0007669"/>
    <property type="project" value="UniProtKB-KW"/>
</dbReference>
<dbReference type="Proteomes" id="UP001148614">
    <property type="component" value="Unassembled WGS sequence"/>
</dbReference>
<feature type="domain" description="RRM" evidence="5">
    <location>
        <begin position="66"/>
        <end position="142"/>
    </location>
</feature>
<dbReference type="PANTHER" id="PTHR23139">
    <property type="entry name" value="RNA-BINDING PROTEIN"/>
    <property type="match status" value="1"/>
</dbReference>
<dbReference type="CDD" id="cd12232">
    <property type="entry name" value="RRM3_U2AF65"/>
    <property type="match status" value="1"/>
</dbReference>
<name>A0A9W8NB40_9PEZI</name>
<feature type="domain" description="RRM" evidence="5">
    <location>
        <begin position="161"/>
        <end position="227"/>
    </location>
</feature>
<dbReference type="Gene3D" id="3.30.70.330">
    <property type="match status" value="3"/>
</dbReference>
<sequence>MTQWDMKPPGYDNVTAEQAKLSGMFPLPGAPRQQPMDPTRLQAFMNHPGGAVNSAALKPGNSRQSKRLVVSNLPPNATEDSVIAFFNIQLNGLNVIESTDPCVLCQISSDRSFAVLEFRHASEATVALALDGISMEADDAMNGAAPAGLQNQATKRLHCPSYEQVIELLIAFGELKAFVLVKDNGTEESRGIAFCEFVDPATTDIAVQGLHGMVIGEKNLKVQKASIGITQVSGVEMGVNAMALLAGTRAPNDIEISRVVQLLNMVTPEELLDSDDYAEICEDVEGECAKYGKIVEMKVPRPIGGSRQSAGVGKIFVKFETPESASQALQALAGRKFADRTVVTTYFPEENFDVGAWLGAQYYWVAPVWQACGQLGSRYSCLANGNFDTSRGAYPGPLVSLHCNREIAYSRLYARVTMGKSSLTESLLADARIADLYQRATRAPFLRLGGQGRLSRETLSEWLSQDRLYAQAYVRFIGGLISRIKLPMEAGAGGTHGTLQWRVLLLMQSCLAGIMRELQFFEEIAGSYGLELAATGPGQLTFGPNGTTKGYIELFDSFTTRPQEQSARTLLDGLVVLWATEKAYLDAWSYARQGSQDEDFEKDLDGGALRKHFIPNWTSQPFQDFIKKIQVCLDMYAESLLGEDNEDARFVMAAAMTKKVLVLEEGFWPVTDADDQA</sequence>
<protein>
    <recommendedName>
        <fullName evidence="5">RRM domain-containing protein</fullName>
    </recommendedName>
</protein>
<dbReference type="FunFam" id="3.30.70.330:FF:000097">
    <property type="entry name" value="U2 snRNP auxiliary factor large subunit"/>
    <property type="match status" value="1"/>
</dbReference>
<dbReference type="InterPro" id="IPR003954">
    <property type="entry name" value="RRM_euk-type"/>
</dbReference>
<evidence type="ECO:0000313" key="7">
    <source>
        <dbReference type="Proteomes" id="UP001148614"/>
    </source>
</evidence>
<dbReference type="InterPro" id="IPR012677">
    <property type="entry name" value="Nucleotide-bd_a/b_plait_sf"/>
</dbReference>
<evidence type="ECO:0000259" key="5">
    <source>
        <dbReference type="PROSITE" id="PS50102"/>
    </source>
</evidence>
<evidence type="ECO:0000256" key="2">
    <source>
        <dbReference type="ARBA" id="ARBA00022884"/>
    </source>
</evidence>
<feature type="domain" description="RRM" evidence="5">
    <location>
        <begin position="258"/>
        <end position="349"/>
    </location>
</feature>
<gene>
    <name evidence="6" type="ORF">NPX13_g7144</name>
</gene>
<organism evidence="6 7">
    <name type="scientific">Xylaria arbuscula</name>
    <dbReference type="NCBI Taxonomy" id="114810"/>
    <lineage>
        <taxon>Eukaryota</taxon>
        <taxon>Fungi</taxon>
        <taxon>Dikarya</taxon>
        <taxon>Ascomycota</taxon>
        <taxon>Pezizomycotina</taxon>
        <taxon>Sordariomycetes</taxon>
        <taxon>Xylariomycetidae</taxon>
        <taxon>Xylariales</taxon>
        <taxon>Xylariaceae</taxon>
        <taxon>Xylaria</taxon>
    </lineage>
</organism>
<dbReference type="SMART" id="SM00361">
    <property type="entry name" value="RRM_1"/>
    <property type="match status" value="1"/>
</dbReference>
<keyword evidence="3" id="KW-0508">mRNA splicing</keyword>
<dbReference type="PROSITE" id="PS50102">
    <property type="entry name" value="RRM"/>
    <property type="match status" value="3"/>
</dbReference>